<gene>
    <name evidence="2" type="ORF">RCOM_0650770</name>
</gene>
<evidence type="ECO:0000313" key="3">
    <source>
        <dbReference type="Proteomes" id="UP000008311"/>
    </source>
</evidence>
<protein>
    <recommendedName>
        <fullName evidence="4">Secreted protein</fullName>
    </recommendedName>
</protein>
<dbReference type="AlphaFoldDB" id="B9SBB1"/>
<feature type="chain" id="PRO_5002889234" description="Secreted protein" evidence="1">
    <location>
        <begin position="29"/>
        <end position="77"/>
    </location>
</feature>
<evidence type="ECO:0000256" key="1">
    <source>
        <dbReference type="SAM" id="SignalP"/>
    </source>
</evidence>
<sequence length="77" mass="8419">MPYGVPRGWARLIRAILVLFNQIGRSTSLARGWDSFTCISASTTKSSSLNALTTLVQPFLEFIESGFPLEGSLQKAL</sequence>
<keyword evidence="3" id="KW-1185">Reference proteome</keyword>
<dbReference type="InParanoid" id="B9SBB1"/>
<feature type="signal peptide" evidence="1">
    <location>
        <begin position="1"/>
        <end position="28"/>
    </location>
</feature>
<evidence type="ECO:0008006" key="4">
    <source>
        <dbReference type="Google" id="ProtNLM"/>
    </source>
</evidence>
<name>B9SBB1_RICCO</name>
<organism evidence="2 3">
    <name type="scientific">Ricinus communis</name>
    <name type="common">Castor bean</name>
    <dbReference type="NCBI Taxonomy" id="3988"/>
    <lineage>
        <taxon>Eukaryota</taxon>
        <taxon>Viridiplantae</taxon>
        <taxon>Streptophyta</taxon>
        <taxon>Embryophyta</taxon>
        <taxon>Tracheophyta</taxon>
        <taxon>Spermatophyta</taxon>
        <taxon>Magnoliopsida</taxon>
        <taxon>eudicotyledons</taxon>
        <taxon>Gunneridae</taxon>
        <taxon>Pentapetalae</taxon>
        <taxon>rosids</taxon>
        <taxon>fabids</taxon>
        <taxon>Malpighiales</taxon>
        <taxon>Euphorbiaceae</taxon>
        <taxon>Acalyphoideae</taxon>
        <taxon>Acalypheae</taxon>
        <taxon>Ricinus</taxon>
    </lineage>
</organism>
<accession>B9SBB1</accession>
<dbReference type="EMBL" id="EQ973912">
    <property type="protein sequence ID" value="EEF39119.1"/>
    <property type="molecule type" value="Genomic_DNA"/>
</dbReference>
<proteinExistence type="predicted"/>
<dbReference type="Proteomes" id="UP000008311">
    <property type="component" value="Unassembled WGS sequence"/>
</dbReference>
<evidence type="ECO:0000313" key="2">
    <source>
        <dbReference type="EMBL" id="EEF39119.1"/>
    </source>
</evidence>
<reference evidence="3" key="1">
    <citation type="journal article" date="2010" name="Nat. Biotechnol.">
        <title>Draft genome sequence of the oilseed species Ricinus communis.</title>
        <authorList>
            <person name="Chan A.P."/>
            <person name="Crabtree J."/>
            <person name="Zhao Q."/>
            <person name="Lorenzi H."/>
            <person name="Orvis J."/>
            <person name="Puiu D."/>
            <person name="Melake-Berhan A."/>
            <person name="Jones K.M."/>
            <person name="Redman J."/>
            <person name="Chen G."/>
            <person name="Cahoon E.B."/>
            <person name="Gedil M."/>
            <person name="Stanke M."/>
            <person name="Haas B.J."/>
            <person name="Wortman J.R."/>
            <person name="Fraser-Liggett C.M."/>
            <person name="Ravel J."/>
            <person name="Rabinowicz P.D."/>
        </authorList>
    </citation>
    <scope>NUCLEOTIDE SEQUENCE [LARGE SCALE GENOMIC DNA]</scope>
    <source>
        <strain evidence="3">cv. Hale</strain>
    </source>
</reference>
<keyword evidence="1" id="KW-0732">Signal</keyword>